<evidence type="ECO:0000313" key="5">
    <source>
        <dbReference type="Proteomes" id="UP000051952"/>
    </source>
</evidence>
<dbReference type="EMBL" id="CYKH01002091">
    <property type="protein sequence ID" value="CUG92872.1"/>
    <property type="molecule type" value="Genomic_DNA"/>
</dbReference>
<dbReference type="SMART" id="SM01079">
    <property type="entry name" value="CHASE"/>
    <property type="match status" value="1"/>
</dbReference>
<feature type="transmembrane region" description="Helical" evidence="2">
    <location>
        <begin position="15"/>
        <end position="35"/>
    </location>
</feature>
<feature type="transmembrane region" description="Helical" evidence="2">
    <location>
        <begin position="298"/>
        <end position="322"/>
    </location>
</feature>
<evidence type="ECO:0000256" key="2">
    <source>
        <dbReference type="SAM" id="Phobius"/>
    </source>
</evidence>
<feature type="domain" description="CHASE" evidence="3">
    <location>
        <begin position="73"/>
        <end position="247"/>
    </location>
</feature>
<dbReference type="VEuPathDB" id="TriTrypDB:BSAL_39790"/>
<keyword evidence="2" id="KW-1133">Transmembrane helix</keyword>
<proteinExistence type="predicted"/>
<organism evidence="4 5">
    <name type="scientific">Bodo saltans</name>
    <name type="common">Flagellated protozoan</name>
    <dbReference type="NCBI Taxonomy" id="75058"/>
    <lineage>
        <taxon>Eukaryota</taxon>
        <taxon>Discoba</taxon>
        <taxon>Euglenozoa</taxon>
        <taxon>Kinetoplastea</taxon>
        <taxon>Metakinetoplastina</taxon>
        <taxon>Eubodonida</taxon>
        <taxon>Bodonidae</taxon>
        <taxon>Bodo</taxon>
    </lineage>
</organism>
<gene>
    <name evidence="4" type="ORF">BSAL_39790</name>
</gene>
<accession>A0A0S4JSB7</accession>
<evidence type="ECO:0000256" key="1">
    <source>
        <dbReference type="SAM" id="MobiDB-lite"/>
    </source>
</evidence>
<keyword evidence="2" id="KW-0472">Membrane</keyword>
<keyword evidence="2" id="KW-0812">Transmembrane</keyword>
<protein>
    <submittedName>
        <fullName evidence="4">Membrane-associated protein, putative</fullName>
    </submittedName>
</protein>
<keyword evidence="5" id="KW-1185">Reference proteome</keyword>
<dbReference type="AlphaFoldDB" id="A0A0S4JSB7"/>
<feature type="region of interest" description="Disordered" evidence="1">
    <location>
        <begin position="776"/>
        <end position="801"/>
    </location>
</feature>
<dbReference type="Proteomes" id="UP000051952">
    <property type="component" value="Unassembled WGS sequence"/>
</dbReference>
<reference evidence="5" key="1">
    <citation type="submission" date="2015-09" db="EMBL/GenBank/DDBJ databases">
        <authorList>
            <consortium name="Pathogen Informatics"/>
        </authorList>
    </citation>
    <scope>NUCLEOTIDE SEQUENCE [LARGE SCALE GENOMIC DNA]</scope>
    <source>
        <strain evidence="5">Lake Konstanz</strain>
    </source>
</reference>
<feature type="compositionally biased region" description="Polar residues" evidence="1">
    <location>
        <begin position="437"/>
        <end position="450"/>
    </location>
</feature>
<feature type="compositionally biased region" description="Basic and acidic residues" evidence="1">
    <location>
        <begin position="776"/>
        <end position="786"/>
    </location>
</feature>
<feature type="region of interest" description="Disordered" evidence="1">
    <location>
        <begin position="437"/>
        <end position="478"/>
    </location>
</feature>
<evidence type="ECO:0000259" key="3">
    <source>
        <dbReference type="SMART" id="SM01079"/>
    </source>
</evidence>
<dbReference type="OrthoDB" id="272956at2759"/>
<dbReference type="GO" id="GO:0003824">
    <property type="term" value="F:catalytic activity"/>
    <property type="evidence" value="ECO:0007669"/>
    <property type="project" value="UniProtKB-ARBA"/>
</dbReference>
<dbReference type="OMA" id="WVIFTRA"/>
<evidence type="ECO:0000313" key="4">
    <source>
        <dbReference type="EMBL" id="CUG92872.1"/>
    </source>
</evidence>
<sequence length="801" mass="88394">MFTLKKATFVDTVSLYWVVASVVLVIGVCLAIPLAQRSSQNSVARDQHAQNQRSMAFELHLEVQTGYQTVFSAVLNLESFVLGAMQSLPNNTNLNASQRVANQSFANFIPYATALQQYINGMKSLQLQPGGVINQVFPIGSATVGLDLLYRNTTLSPSLMANILDGSQIFVDGPRKFVQGGFGFILRKLVYTLNSSVHSLDTWWGTVAVLAEWETFLNMSGITNQLDVPGAEFIIYNTITKVIFYQRGITSWNISSGVIDPSFQERCSCEAVQLPQNHSWTLCIATAEPDDVFSEDELFAVIFVGLFAPIVIGIMTIIVLWVRSIGYDGKDHAPKSAPVVYTRIGIHNAEKLWDLDQHTMERIREDFKRVVHESNEAVRGYVAEEMVGTAAIATRSIDAGIHFGFLVFEKFRKCHDQWVRDGLLHRGASGGGGLVPSNSVALVRSPSSSPRQDDQISMRSKPFGEEDDPLATHQQHHSHSNHTIKLRCVVHICQDVMIDIDVMNNSLRYEGGDILHSLKLFSHARPGLVCLSHPTGRLAKSVKDVEFVNLSPSTSRGTDSFVILVAAIDKRNKDVWESALHDAQNLVPRNRTESSANLLANNLVGSRRRSADLSLSFGGILGPKQPQHFLPNVNATNPLALGASMSMMPTASIGGGGGGLQSNTMPTALPSVEAYWTHWGTISKHVTPDIQAIMKKVFEYQSVQTSDVLKYDSLKGIFAAFYLAFSTMFKPFAEVERKNIFRRLVNLFGVPPAGDVVEHLAVRCAMIVVNRQKTMEESDASDERRSFTTVQRSDSDADDLE</sequence>
<dbReference type="InterPro" id="IPR006189">
    <property type="entry name" value="CHASE_dom"/>
</dbReference>
<name>A0A0S4JSB7_BODSA</name>